<dbReference type="AlphaFoldDB" id="A0A098EER3"/>
<evidence type="ECO:0000256" key="10">
    <source>
        <dbReference type="ARBA" id="ARBA00022989"/>
    </source>
</evidence>
<dbReference type="GeneID" id="92747903"/>
<dbReference type="InterPro" id="IPR043130">
    <property type="entry name" value="CDP-OH_PTrfase_TM_dom"/>
</dbReference>
<dbReference type="Proteomes" id="UP000055047">
    <property type="component" value="Unassembled WGS sequence"/>
</dbReference>
<dbReference type="PANTHER" id="PTHR14269">
    <property type="entry name" value="CDP-DIACYLGLYCEROL--GLYCEROL-3-PHOSPHATE 3-PHOSPHATIDYLTRANSFERASE-RELATED"/>
    <property type="match status" value="1"/>
</dbReference>
<dbReference type="NCBIfam" id="TIGR00560">
    <property type="entry name" value="pgsA"/>
    <property type="match status" value="1"/>
</dbReference>
<evidence type="ECO:0000256" key="2">
    <source>
        <dbReference type="ARBA" id="ARBA00005042"/>
    </source>
</evidence>
<evidence type="ECO:0000313" key="22">
    <source>
        <dbReference type="Proteomes" id="UP000078419"/>
    </source>
</evidence>
<dbReference type="Proteomes" id="UP000078419">
    <property type="component" value="Unassembled WGS sequence"/>
</dbReference>
<comment type="catalytic activity">
    <reaction evidence="15">
        <text>a CDP-1,2-diacyl-sn-glycerol + sn-glycerol 3-phosphate = a 1,2-diacyl-sn-glycero-3-phospho-(1'-sn-glycero-3'-phosphate) + CMP + H(+)</text>
        <dbReference type="Rhea" id="RHEA:12593"/>
        <dbReference type="ChEBI" id="CHEBI:15378"/>
        <dbReference type="ChEBI" id="CHEBI:57597"/>
        <dbReference type="ChEBI" id="CHEBI:58332"/>
        <dbReference type="ChEBI" id="CHEBI:60110"/>
        <dbReference type="ChEBI" id="CHEBI:60377"/>
        <dbReference type="EC" id="2.7.8.5"/>
    </reaction>
</comment>
<dbReference type="GO" id="GO:0008444">
    <property type="term" value="F:CDP-diacylglycerol-glycerol-3-phosphate 3-phosphatidyltransferase activity"/>
    <property type="evidence" value="ECO:0007669"/>
    <property type="project" value="UniProtKB-UniRule"/>
</dbReference>
<evidence type="ECO:0000256" key="9">
    <source>
        <dbReference type="ARBA" id="ARBA00022692"/>
    </source>
</evidence>
<dbReference type="PROSITE" id="PS00379">
    <property type="entry name" value="CDP_ALCOHOL_P_TRANSF"/>
    <property type="match status" value="1"/>
</dbReference>
<comment type="similarity">
    <text evidence="4 17">Belongs to the CDP-alcohol phosphatidyltransferase class-I family.</text>
</comment>
<evidence type="ECO:0000256" key="4">
    <source>
        <dbReference type="ARBA" id="ARBA00010441"/>
    </source>
</evidence>
<sequence length="181" mass="20461">MRKIFPNLLTIFRVLAIPAVVASFYINYGACTQYVTLLIFIFACVTDFFDGYLARMWGVQSRFGRIFDPAADKLIVLSTFVMLVYTNKITGIPVLFVIIIMCREVLVSCMREFLIAANISVPVSEVGKVKTVMQMIATALLILNYEFIVRLGEIFLCIAAILSLHSMCLYTRNAIMETNKK</sequence>
<comment type="pathway">
    <text evidence="2">Phospholipid metabolism; phosphatidylglycerol biosynthesis; phosphatidylglycerol from CDP-diacylglycerol: step 1/2.</text>
</comment>
<evidence type="ECO:0000256" key="16">
    <source>
        <dbReference type="NCBIfam" id="TIGR00560"/>
    </source>
</evidence>
<dbReference type="GO" id="GO:0046474">
    <property type="term" value="P:glycerophospholipid biosynthetic process"/>
    <property type="evidence" value="ECO:0007669"/>
    <property type="project" value="TreeGrafter"/>
</dbReference>
<dbReference type="InterPro" id="IPR000462">
    <property type="entry name" value="CDP-OH_P_trans"/>
</dbReference>
<keyword evidence="11" id="KW-0443">Lipid metabolism</keyword>
<proteinExistence type="inferred from homology"/>
<evidence type="ECO:0000256" key="14">
    <source>
        <dbReference type="ARBA" id="ARBA00023264"/>
    </source>
</evidence>
<evidence type="ECO:0000256" key="11">
    <source>
        <dbReference type="ARBA" id="ARBA00023098"/>
    </source>
</evidence>
<evidence type="ECO:0000256" key="8">
    <source>
        <dbReference type="ARBA" id="ARBA00022679"/>
    </source>
</evidence>
<dbReference type="RefSeq" id="WP_011451244.1">
    <property type="nucleotide sequence ID" value="NZ_CCXQ01000078.1"/>
</dbReference>
<dbReference type="Pfam" id="PF01066">
    <property type="entry name" value="CDP-OH_P_transf"/>
    <property type="match status" value="1"/>
</dbReference>
<accession>A0A098EER3</accession>
<evidence type="ECO:0000256" key="1">
    <source>
        <dbReference type="ARBA" id="ARBA00004141"/>
    </source>
</evidence>
<keyword evidence="14" id="KW-1208">Phospholipid metabolism</keyword>
<evidence type="ECO:0000256" key="18">
    <source>
        <dbReference type="SAM" id="Phobius"/>
    </source>
</evidence>
<evidence type="ECO:0000256" key="3">
    <source>
        <dbReference type="ARBA" id="ARBA00005189"/>
    </source>
</evidence>
<comment type="pathway">
    <text evidence="3">Lipid metabolism.</text>
</comment>
<keyword evidence="10 18" id="KW-1133">Transmembrane helix</keyword>
<dbReference type="OMA" id="WSMVYYL"/>
<evidence type="ECO:0000313" key="21">
    <source>
        <dbReference type="Proteomes" id="UP000055047"/>
    </source>
</evidence>
<keyword evidence="8 17" id="KW-0808">Transferase</keyword>
<dbReference type="InterPro" id="IPR048254">
    <property type="entry name" value="CDP_ALCOHOL_P_TRANSF_CS"/>
</dbReference>
<comment type="subcellular location">
    <subcellularLocation>
        <location evidence="1">Membrane</location>
        <topology evidence="1">Multi-pass membrane protein</topology>
    </subcellularLocation>
</comment>
<reference evidence="20" key="2">
    <citation type="submission" date="2016-03" db="EMBL/GenBank/DDBJ databases">
        <authorList>
            <person name="Loux V."/>
        </authorList>
    </citation>
    <scope>NUCLEOTIDE SEQUENCE</scope>
    <source>
        <strain evidence="20">C1</strain>
    </source>
</reference>
<dbReference type="InterPro" id="IPR004570">
    <property type="entry name" value="Phosphatidylglycerol_P_synth"/>
</dbReference>
<feature type="transmembrane region" description="Helical" evidence="18">
    <location>
        <begin position="34"/>
        <end position="53"/>
    </location>
</feature>
<organism evidence="19 21">
    <name type="scientific">Anaplasma phagocytophilum</name>
    <name type="common">Ehrlichia phagocytophila</name>
    <dbReference type="NCBI Taxonomy" id="948"/>
    <lineage>
        <taxon>Bacteria</taxon>
        <taxon>Pseudomonadati</taxon>
        <taxon>Pseudomonadota</taxon>
        <taxon>Alphaproteobacteria</taxon>
        <taxon>Rickettsiales</taxon>
        <taxon>Anaplasmataceae</taxon>
        <taxon>Anaplasma</taxon>
        <taxon>phagocytophilum group</taxon>
    </lineage>
</organism>
<evidence type="ECO:0000256" key="12">
    <source>
        <dbReference type="ARBA" id="ARBA00023136"/>
    </source>
</evidence>
<reference evidence="19 21" key="1">
    <citation type="submission" date="2014-09" db="EMBL/GenBank/DDBJ databases">
        <authorList>
            <person name="Loux Valentin"/>
            <person name="Dugat Thibaut"/>
        </authorList>
    </citation>
    <scope>NUCLEOTIDE SEQUENCE [LARGE SCALE GENOMIC DNA]</scope>
    <source>
        <strain evidence="19 21">BOV-10_179</strain>
    </source>
</reference>
<evidence type="ECO:0000256" key="7">
    <source>
        <dbReference type="ARBA" id="ARBA00022516"/>
    </source>
</evidence>
<dbReference type="EMBL" id="FLLR01000030">
    <property type="protein sequence ID" value="SBO14438.1"/>
    <property type="molecule type" value="Genomic_DNA"/>
</dbReference>
<protein>
    <recommendedName>
        <fullName evidence="6 16">CDP-diacylglycerol--glycerol-3-phosphate 3-phosphatidyltransferase</fullName>
        <ecNumber evidence="5 16">2.7.8.5</ecNumber>
    </recommendedName>
</protein>
<keyword evidence="7" id="KW-0444">Lipid biosynthesis</keyword>
<keyword evidence="13" id="KW-0594">Phospholipid biosynthesis</keyword>
<keyword evidence="12 18" id="KW-0472">Membrane</keyword>
<feature type="transmembrane region" description="Helical" evidence="18">
    <location>
        <begin position="7"/>
        <end position="28"/>
    </location>
</feature>
<feature type="transmembrane region" description="Helical" evidence="18">
    <location>
        <begin position="74"/>
        <end position="101"/>
    </location>
</feature>
<evidence type="ECO:0000256" key="17">
    <source>
        <dbReference type="RuleBase" id="RU003750"/>
    </source>
</evidence>
<name>A0A098EER3_ANAPH</name>
<dbReference type="EMBL" id="CCXQ01000078">
    <property type="protein sequence ID" value="CEG20778.1"/>
    <property type="molecule type" value="Genomic_DNA"/>
</dbReference>
<feature type="transmembrane region" description="Helical" evidence="18">
    <location>
        <begin position="147"/>
        <end position="171"/>
    </location>
</feature>
<evidence type="ECO:0000256" key="13">
    <source>
        <dbReference type="ARBA" id="ARBA00023209"/>
    </source>
</evidence>
<reference evidence="22" key="3">
    <citation type="submission" date="2016-03" db="EMBL/GenBank/DDBJ databases">
        <authorList>
            <person name="Loux Valentin"/>
        </authorList>
    </citation>
    <scope>NUCLEOTIDE SEQUENCE [LARGE SCALE GENOMIC DNA]</scope>
    <source>
        <strain evidence="22">C1</strain>
    </source>
</reference>
<keyword evidence="9 18" id="KW-0812">Transmembrane</keyword>
<dbReference type="PIRSF" id="PIRSF000847">
    <property type="entry name" value="Phos_ph_gly_syn"/>
    <property type="match status" value="1"/>
</dbReference>
<evidence type="ECO:0000256" key="6">
    <source>
        <dbReference type="ARBA" id="ARBA00014944"/>
    </source>
</evidence>
<gene>
    <name evidence="19" type="primary">pgsA</name>
    <name evidence="20" type="ORF">ANAPC1_00792</name>
    <name evidence="19" type="ORF">ANAPHAGO_01026</name>
</gene>
<evidence type="ECO:0000256" key="15">
    <source>
        <dbReference type="ARBA" id="ARBA00048586"/>
    </source>
</evidence>
<dbReference type="EC" id="2.7.8.5" evidence="5 16"/>
<dbReference type="PANTHER" id="PTHR14269:SF62">
    <property type="entry name" value="CDP-DIACYLGLYCEROL--GLYCEROL-3-PHOSPHATE 3-PHOSPHATIDYLTRANSFERASE 1, CHLOROPLASTIC"/>
    <property type="match status" value="1"/>
</dbReference>
<dbReference type="InterPro" id="IPR050324">
    <property type="entry name" value="CDP-alcohol_PTase-I"/>
</dbReference>
<evidence type="ECO:0000313" key="19">
    <source>
        <dbReference type="EMBL" id="CEG20778.1"/>
    </source>
</evidence>
<evidence type="ECO:0000313" key="20">
    <source>
        <dbReference type="EMBL" id="SBO14438.1"/>
    </source>
</evidence>
<evidence type="ECO:0000256" key="5">
    <source>
        <dbReference type="ARBA" id="ARBA00013170"/>
    </source>
</evidence>
<dbReference type="Gene3D" id="1.20.120.1760">
    <property type="match status" value="1"/>
</dbReference>
<dbReference type="GO" id="GO:0016020">
    <property type="term" value="C:membrane"/>
    <property type="evidence" value="ECO:0007669"/>
    <property type="project" value="UniProtKB-SubCell"/>
</dbReference>